<dbReference type="EMBL" id="KL198018">
    <property type="protein sequence ID" value="KDQ19941.1"/>
    <property type="molecule type" value="Genomic_DNA"/>
</dbReference>
<dbReference type="InParanoid" id="A0A067N853"/>
<feature type="compositionally biased region" description="Polar residues" evidence="3">
    <location>
        <begin position="484"/>
        <end position="507"/>
    </location>
</feature>
<feature type="domain" description="BZIP" evidence="4">
    <location>
        <begin position="49"/>
        <end position="63"/>
    </location>
</feature>
<gene>
    <name evidence="5" type="ORF">BOTBODRAFT_183963</name>
</gene>
<dbReference type="GO" id="GO:0090575">
    <property type="term" value="C:RNA polymerase II transcription regulator complex"/>
    <property type="evidence" value="ECO:0007669"/>
    <property type="project" value="TreeGrafter"/>
</dbReference>
<dbReference type="OrthoDB" id="5374328at2759"/>
<evidence type="ECO:0000259" key="4">
    <source>
        <dbReference type="PROSITE" id="PS00036"/>
    </source>
</evidence>
<feature type="compositionally biased region" description="Polar residues" evidence="3">
    <location>
        <begin position="204"/>
        <end position="213"/>
    </location>
</feature>
<feature type="region of interest" description="Disordered" evidence="3">
    <location>
        <begin position="1"/>
        <end position="65"/>
    </location>
</feature>
<reference evidence="6" key="1">
    <citation type="journal article" date="2014" name="Proc. Natl. Acad. Sci. U.S.A.">
        <title>Extensive sampling of basidiomycete genomes demonstrates inadequacy of the white-rot/brown-rot paradigm for wood decay fungi.</title>
        <authorList>
            <person name="Riley R."/>
            <person name="Salamov A.A."/>
            <person name="Brown D.W."/>
            <person name="Nagy L.G."/>
            <person name="Floudas D."/>
            <person name="Held B.W."/>
            <person name="Levasseur A."/>
            <person name="Lombard V."/>
            <person name="Morin E."/>
            <person name="Otillar R."/>
            <person name="Lindquist E.A."/>
            <person name="Sun H."/>
            <person name="LaButti K.M."/>
            <person name="Schmutz J."/>
            <person name="Jabbour D."/>
            <person name="Luo H."/>
            <person name="Baker S.E."/>
            <person name="Pisabarro A.G."/>
            <person name="Walton J.D."/>
            <person name="Blanchette R.A."/>
            <person name="Henrissat B."/>
            <person name="Martin F."/>
            <person name="Cullen D."/>
            <person name="Hibbett D.S."/>
            <person name="Grigoriev I.V."/>
        </authorList>
    </citation>
    <scope>NUCLEOTIDE SEQUENCE [LARGE SCALE GENOMIC DNA]</scope>
    <source>
        <strain evidence="6">FD-172 SS1</strain>
    </source>
</reference>
<keyword evidence="2" id="KW-0539">Nucleus</keyword>
<dbReference type="AlphaFoldDB" id="A0A067N853"/>
<dbReference type="Gene3D" id="1.20.5.170">
    <property type="match status" value="1"/>
</dbReference>
<feature type="region of interest" description="Disordered" evidence="3">
    <location>
        <begin position="116"/>
        <end position="177"/>
    </location>
</feature>
<protein>
    <recommendedName>
        <fullName evidence="4">BZIP domain-containing protein</fullName>
    </recommendedName>
</protein>
<dbReference type="PANTHER" id="PTHR40621:SF7">
    <property type="entry name" value="BZIP DOMAIN-CONTAINING PROTEIN"/>
    <property type="match status" value="1"/>
</dbReference>
<evidence type="ECO:0000256" key="2">
    <source>
        <dbReference type="ARBA" id="ARBA00023242"/>
    </source>
</evidence>
<evidence type="ECO:0000256" key="3">
    <source>
        <dbReference type="SAM" id="MobiDB-lite"/>
    </source>
</evidence>
<comment type="subcellular location">
    <subcellularLocation>
        <location evidence="1">Nucleus</location>
    </subcellularLocation>
</comment>
<feature type="compositionally biased region" description="Polar residues" evidence="3">
    <location>
        <begin position="156"/>
        <end position="177"/>
    </location>
</feature>
<feature type="compositionally biased region" description="Basic and acidic residues" evidence="3">
    <location>
        <begin position="33"/>
        <end position="48"/>
    </location>
</feature>
<keyword evidence="6" id="KW-1185">Reference proteome</keyword>
<organism evidence="5 6">
    <name type="scientific">Botryobasidium botryosum (strain FD-172 SS1)</name>
    <dbReference type="NCBI Taxonomy" id="930990"/>
    <lineage>
        <taxon>Eukaryota</taxon>
        <taxon>Fungi</taxon>
        <taxon>Dikarya</taxon>
        <taxon>Basidiomycota</taxon>
        <taxon>Agaricomycotina</taxon>
        <taxon>Agaricomycetes</taxon>
        <taxon>Cantharellales</taxon>
        <taxon>Botryobasidiaceae</taxon>
        <taxon>Botryobasidium</taxon>
    </lineage>
</organism>
<dbReference type="HOGENOM" id="CLU_019790_0_0_1"/>
<accession>A0A067N853</accession>
<name>A0A067N853_BOTB1</name>
<evidence type="ECO:0000256" key="1">
    <source>
        <dbReference type="ARBA" id="ARBA00004123"/>
    </source>
</evidence>
<dbReference type="Pfam" id="PF10297">
    <property type="entry name" value="Hap4_Hap_bind"/>
    <property type="match status" value="1"/>
</dbReference>
<dbReference type="SMART" id="SM00338">
    <property type="entry name" value="BRLZ"/>
    <property type="match status" value="1"/>
</dbReference>
<feature type="compositionally biased region" description="Low complexity" evidence="3">
    <location>
        <begin position="189"/>
        <end position="203"/>
    </location>
</feature>
<dbReference type="GO" id="GO:0000976">
    <property type="term" value="F:transcription cis-regulatory region binding"/>
    <property type="evidence" value="ECO:0007669"/>
    <property type="project" value="InterPro"/>
</dbReference>
<dbReference type="GO" id="GO:0001228">
    <property type="term" value="F:DNA-binding transcription activator activity, RNA polymerase II-specific"/>
    <property type="evidence" value="ECO:0007669"/>
    <property type="project" value="TreeGrafter"/>
</dbReference>
<dbReference type="PROSITE" id="PS00036">
    <property type="entry name" value="BZIP_BASIC"/>
    <property type="match status" value="1"/>
</dbReference>
<evidence type="ECO:0000313" key="5">
    <source>
        <dbReference type="EMBL" id="KDQ19941.1"/>
    </source>
</evidence>
<dbReference type="Proteomes" id="UP000027195">
    <property type="component" value="Unassembled WGS sequence"/>
</dbReference>
<dbReference type="PANTHER" id="PTHR40621">
    <property type="entry name" value="TRANSCRIPTION FACTOR KAPC-RELATED"/>
    <property type="match status" value="1"/>
</dbReference>
<feature type="compositionally biased region" description="Low complexity" evidence="3">
    <location>
        <begin position="1"/>
        <end position="14"/>
    </location>
</feature>
<dbReference type="InterPro" id="IPR050936">
    <property type="entry name" value="AP-1-like"/>
</dbReference>
<dbReference type="InterPro" id="IPR046347">
    <property type="entry name" value="bZIP_sf"/>
</dbReference>
<proteinExistence type="predicted"/>
<dbReference type="STRING" id="930990.A0A067N853"/>
<dbReference type="InterPro" id="IPR018287">
    <property type="entry name" value="Hap4_TF_heteromerisation"/>
</dbReference>
<feature type="region of interest" description="Disordered" evidence="3">
    <location>
        <begin position="189"/>
        <end position="220"/>
    </location>
</feature>
<dbReference type="InterPro" id="IPR004827">
    <property type="entry name" value="bZIP"/>
</dbReference>
<evidence type="ECO:0000313" key="6">
    <source>
        <dbReference type="Proteomes" id="UP000027195"/>
    </source>
</evidence>
<feature type="region of interest" description="Disordered" evidence="3">
    <location>
        <begin position="473"/>
        <end position="517"/>
    </location>
</feature>
<sequence>MSAPSLSPSSSTTLWAKASKEWVIPAKPKPGRKPKDDASAEADGEGKAKKVQNRAAQRAFRERKQTQLQELQARINEYERGEVERNVALQAIGKRLKDENDLLRAENEALRREVAILRGKAGRSSSLPADSDRKRPASPSGSSGQGGHKRLRGGKVTTSRSSGRTCAPSSEPLSHLSKNISAASVHSPSLVSSPISTVSSPSPDLNTSGPSPTAHSLLKASSSHAEEISVFEPGISFDDINCGFCSEDTLCVCRELARTAAAGVVPGAEQEAPKATEQVVTAPVSILEDLPPYQPAVPLRRRRITGKPRSIFPIAPAESKPGAPVCSGDPSNCDACADDPFGQAFCNALGDSFRCDDCPNRTASRREKPLGVEGIAQNEHGSGLLCCGDPRICGGGCGMPASLKASGSSSHPIEIEIETEDAITESPTSEPPDKIPCSTAWAQLKAHPAIGFADLSLLADVVARRTKCTGPQVVISPAPGTCTPERSNTPDTDSNQAQSVGPSTGRQSPRPHLVPQEDLIHCGRVRVMEVQAEGVREALAMLDAQVRPVSLN</sequence>
<dbReference type="CDD" id="cd14688">
    <property type="entry name" value="bZIP_YAP"/>
    <property type="match status" value="1"/>
</dbReference>
<dbReference type="SUPFAM" id="SSF57959">
    <property type="entry name" value="Leucine zipper domain"/>
    <property type="match status" value="1"/>
</dbReference>